<dbReference type="GO" id="GO:0003863">
    <property type="term" value="F:branched-chain 2-oxo acid dehydrogenase activity"/>
    <property type="evidence" value="ECO:0007669"/>
    <property type="project" value="UniProtKB-EC"/>
</dbReference>
<evidence type="ECO:0000256" key="1">
    <source>
        <dbReference type="ARBA" id="ARBA00001964"/>
    </source>
</evidence>
<accession>A0AAD7HNL6</accession>
<name>A0AAD7HNL6_9AGAR</name>
<evidence type="ECO:0000259" key="5">
    <source>
        <dbReference type="SMART" id="SM00861"/>
    </source>
</evidence>
<dbReference type="InterPro" id="IPR009014">
    <property type="entry name" value="Transketo_C/PFOR_II"/>
</dbReference>
<protein>
    <recommendedName>
        <fullName evidence="2">3-methyl-2-oxobutanoate dehydrogenase (2-methylpropanoyl-transferring)</fullName>
        <ecNumber evidence="2">1.2.4.4</ecNumber>
    </recommendedName>
</protein>
<dbReference type="FunFam" id="3.40.50.970:FF:000001">
    <property type="entry name" value="Pyruvate dehydrogenase E1 beta subunit"/>
    <property type="match status" value="1"/>
</dbReference>
<keyword evidence="7" id="KW-1185">Reference proteome</keyword>
<evidence type="ECO:0000256" key="3">
    <source>
        <dbReference type="ARBA" id="ARBA00023002"/>
    </source>
</evidence>
<comment type="cofactor">
    <cofactor evidence="1">
        <name>thiamine diphosphate</name>
        <dbReference type="ChEBI" id="CHEBI:58937"/>
    </cofactor>
</comment>
<sequence length="430" mass="46772">MLATRRFPSIPLASLGFPNRFQRRNSTAAEPPPAGGHLPSIATSQILRTSRERALRTPGLSWNDDEAASSIVNVGRETRKMNVYQAVRDALSIALMKNDNAVVFGEDIAFGGVFRCTMGLAEEFGRERVFNTPLTEQGIAGFAIGMALMGHTPIAEIQFADYIFPAFDQLVNEAAKIRYRSGGQYNVGGLTIRTPTMSVGHGGLYHSQSPEGFFMGASGLKIVIPRSPIQAKGLLLSAIRDPSKTVKKLKLFVVNQNLDPVIFMEPKILYRSAVEQVPIDDYALPLGRAETLVEGSDLTLLTWGTPIYHCETALHMLADPPPALAPHVPAALRSAKIELIDLRSVLPWDAAAIAESVGRTGRLVIVHEAGMTAGVGAEIAAEVQKRCFLRLAAPVKRITGWDTPVALQYEKFYIPDAVRILDGIVQTLSY</sequence>
<dbReference type="Proteomes" id="UP001215280">
    <property type="component" value="Unassembled WGS sequence"/>
</dbReference>
<comment type="caution">
    <text evidence="6">The sequence shown here is derived from an EMBL/GenBank/DDBJ whole genome shotgun (WGS) entry which is preliminary data.</text>
</comment>
<feature type="domain" description="Transketolase-like pyrimidine-binding" evidence="5">
    <location>
        <begin position="81"/>
        <end position="272"/>
    </location>
</feature>
<evidence type="ECO:0000256" key="4">
    <source>
        <dbReference type="ARBA" id="ARBA00051764"/>
    </source>
</evidence>
<dbReference type="PANTHER" id="PTHR42980">
    <property type="entry name" value="2-OXOISOVALERATE DEHYDROGENASE SUBUNIT BETA-RELATED"/>
    <property type="match status" value="1"/>
</dbReference>
<dbReference type="GO" id="GO:0007584">
    <property type="term" value="P:response to nutrient"/>
    <property type="evidence" value="ECO:0007669"/>
    <property type="project" value="TreeGrafter"/>
</dbReference>
<dbReference type="SMART" id="SM00861">
    <property type="entry name" value="Transket_pyr"/>
    <property type="match status" value="1"/>
</dbReference>
<dbReference type="SUPFAM" id="SSF52922">
    <property type="entry name" value="TK C-terminal domain-like"/>
    <property type="match status" value="1"/>
</dbReference>
<dbReference type="Pfam" id="PF02780">
    <property type="entry name" value="Transketolase_C"/>
    <property type="match status" value="1"/>
</dbReference>
<keyword evidence="3" id="KW-0560">Oxidoreductase</keyword>
<dbReference type="SUPFAM" id="SSF52518">
    <property type="entry name" value="Thiamin diphosphate-binding fold (THDP-binding)"/>
    <property type="match status" value="1"/>
</dbReference>
<dbReference type="AlphaFoldDB" id="A0AAD7HNL6"/>
<reference evidence="6" key="1">
    <citation type="submission" date="2023-03" db="EMBL/GenBank/DDBJ databases">
        <title>Massive genome expansion in bonnet fungi (Mycena s.s.) driven by repeated elements and novel gene families across ecological guilds.</title>
        <authorList>
            <consortium name="Lawrence Berkeley National Laboratory"/>
            <person name="Harder C.B."/>
            <person name="Miyauchi S."/>
            <person name="Viragh M."/>
            <person name="Kuo A."/>
            <person name="Thoen E."/>
            <person name="Andreopoulos B."/>
            <person name="Lu D."/>
            <person name="Skrede I."/>
            <person name="Drula E."/>
            <person name="Henrissat B."/>
            <person name="Morin E."/>
            <person name="Kohler A."/>
            <person name="Barry K."/>
            <person name="LaButti K."/>
            <person name="Morin E."/>
            <person name="Salamov A."/>
            <person name="Lipzen A."/>
            <person name="Mereny Z."/>
            <person name="Hegedus B."/>
            <person name="Baldrian P."/>
            <person name="Stursova M."/>
            <person name="Weitz H."/>
            <person name="Taylor A."/>
            <person name="Grigoriev I.V."/>
            <person name="Nagy L.G."/>
            <person name="Martin F."/>
            <person name="Kauserud H."/>
        </authorList>
    </citation>
    <scope>NUCLEOTIDE SEQUENCE</scope>
    <source>
        <strain evidence="6">CBHHK188m</strain>
    </source>
</reference>
<dbReference type="InterPro" id="IPR005475">
    <property type="entry name" value="Transketolase-like_Pyr-bd"/>
</dbReference>
<dbReference type="GO" id="GO:0006091">
    <property type="term" value="P:generation of precursor metabolites and energy"/>
    <property type="evidence" value="ECO:0007669"/>
    <property type="project" value="UniProtKB-ARBA"/>
</dbReference>
<dbReference type="Gene3D" id="3.40.50.920">
    <property type="match status" value="1"/>
</dbReference>
<dbReference type="PANTHER" id="PTHR42980:SF1">
    <property type="entry name" value="2-OXOISOVALERATE DEHYDROGENASE SUBUNIT BETA, MITOCHONDRIAL"/>
    <property type="match status" value="1"/>
</dbReference>
<dbReference type="GO" id="GO:0009083">
    <property type="term" value="P:branched-chain amino acid catabolic process"/>
    <property type="evidence" value="ECO:0007669"/>
    <property type="project" value="TreeGrafter"/>
</dbReference>
<organism evidence="6 7">
    <name type="scientific">Mycena maculata</name>
    <dbReference type="NCBI Taxonomy" id="230809"/>
    <lineage>
        <taxon>Eukaryota</taxon>
        <taxon>Fungi</taxon>
        <taxon>Dikarya</taxon>
        <taxon>Basidiomycota</taxon>
        <taxon>Agaricomycotina</taxon>
        <taxon>Agaricomycetes</taxon>
        <taxon>Agaricomycetidae</taxon>
        <taxon>Agaricales</taxon>
        <taxon>Marasmiineae</taxon>
        <taxon>Mycenaceae</taxon>
        <taxon>Mycena</taxon>
    </lineage>
</organism>
<evidence type="ECO:0000256" key="2">
    <source>
        <dbReference type="ARBA" id="ARBA00012277"/>
    </source>
</evidence>
<comment type="catalytic activity">
    <reaction evidence="4">
        <text>N(6)-[(R)-lipoyl]-L-lysyl-[protein] + 3-methyl-2-oxobutanoate + H(+) = N(6)-[(R)-S(8)-2-methylpropanoyldihydrolipoyl]-L-lysyl-[protein] + CO2</text>
        <dbReference type="Rhea" id="RHEA:13457"/>
        <dbReference type="Rhea" id="RHEA-COMP:10474"/>
        <dbReference type="Rhea" id="RHEA-COMP:10497"/>
        <dbReference type="ChEBI" id="CHEBI:11851"/>
        <dbReference type="ChEBI" id="CHEBI:15378"/>
        <dbReference type="ChEBI" id="CHEBI:16526"/>
        <dbReference type="ChEBI" id="CHEBI:83099"/>
        <dbReference type="ChEBI" id="CHEBI:83142"/>
        <dbReference type="EC" id="1.2.4.4"/>
    </reaction>
    <physiologicalReaction direction="left-to-right" evidence="4">
        <dbReference type="Rhea" id="RHEA:13458"/>
    </physiologicalReaction>
</comment>
<evidence type="ECO:0000313" key="7">
    <source>
        <dbReference type="Proteomes" id="UP001215280"/>
    </source>
</evidence>
<dbReference type="Gene3D" id="3.40.50.970">
    <property type="match status" value="1"/>
</dbReference>
<dbReference type="CDD" id="cd07036">
    <property type="entry name" value="TPP_PYR_E1-PDHc-beta_like"/>
    <property type="match status" value="1"/>
</dbReference>
<gene>
    <name evidence="6" type="ORF">DFH07DRAFT_275839</name>
</gene>
<dbReference type="EC" id="1.2.4.4" evidence="2"/>
<evidence type="ECO:0000313" key="6">
    <source>
        <dbReference type="EMBL" id="KAJ7723959.1"/>
    </source>
</evidence>
<dbReference type="InterPro" id="IPR029061">
    <property type="entry name" value="THDP-binding"/>
</dbReference>
<proteinExistence type="predicted"/>
<dbReference type="InterPro" id="IPR033248">
    <property type="entry name" value="Transketolase_C"/>
</dbReference>
<dbReference type="Pfam" id="PF02779">
    <property type="entry name" value="Transket_pyr"/>
    <property type="match status" value="1"/>
</dbReference>
<dbReference type="EMBL" id="JARJLG010000242">
    <property type="protein sequence ID" value="KAJ7723959.1"/>
    <property type="molecule type" value="Genomic_DNA"/>
</dbReference>